<dbReference type="Gene3D" id="3.40.50.720">
    <property type="entry name" value="NAD(P)-binding Rossmann-like Domain"/>
    <property type="match status" value="1"/>
</dbReference>
<dbReference type="SUPFAM" id="SSF50129">
    <property type="entry name" value="GroES-like"/>
    <property type="match status" value="1"/>
</dbReference>
<dbReference type="CDD" id="cd05289">
    <property type="entry name" value="MDR_like_2"/>
    <property type="match status" value="1"/>
</dbReference>
<evidence type="ECO:0000313" key="3">
    <source>
        <dbReference type="Proteomes" id="UP000253891"/>
    </source>
</evidence>
<dbReference type="SUPFAM" id="SSF51735">
    <property type="entry name" value="NAD(P)-binding Rossmann-fold domains"/>
    <property type="match status" value="1"/>
</dbReference>
<protein>
    <submittedName>
        <fullName evidence="2">NADPH-quinone alcohol dehydrogenase, Zn-dependent</fullName>
    </submittedName>
</protein>
<feature type="domain" description="Enoyl reductase (ER)" evidence="1">
    <location>
        <begin position="12"/>
        <end position="331"/>
    </location>
</feature>
<dbReference type="Proteomes" id="UP000253891">
    <property type="component" value="Unassembled WGS sequence"/>
</dbReference>
<evidence type="ECO:0000313" key="2">
    <source>
        <dbReference type="EMBL" id="GAP00340.1"/>
    </source>
</evidence>
<dbReference type="InterPro" id="IPR020843">
    <property type="entry name" value="ER"/>
</dbReference>
<dbReference type="AlphaFoldDB" id="A0A0K8MKC0"/>
<dbReference type="Pfam" id="PF08240">
    <property type="entry name" value="ADH_N"/>
    <property type="match status" value="1"/>
</dbReference>
<dbReference type="Gene3D" id="3.90.180.10">
    <property type="entry name" value="Medium-chain alcohol dehydrogenases, catalytic domain"/>
    <property type="match status" value="1"/>
</dbReference>
<dbReference type="Pfam" id="PF13602">
    <property type="entry name" value="ADH_zinc_N_2"/>
    <property type="match status" value="1"/>
</dbReference>
<dbReference type="InterPro" id="IPR036291">
    <property type="entry name" value="NAD(P)-bd_dom_sf"/>
</dbReference>
<evidence type="ECO:0000259" key="1">
    <source>
        <dbReference type="SMART" id="SM00829"/>
    </source>
</evidence>
<dbReference type="RefSeq" id="WP_061993643.1">
    <property type="nucleotide sequence ID" value="NZ_DF968005.1"/>
</dbReference>
<dbReference type="InterPro" id="IPR011032">
    <property type="entry name" value="GroES-like_sf"/>
</dbReference>
<dbReference type="InterPro" id="IPR013154">
    <property type="entry name" value="ADH-like_N"/>
</dbReference>
<proteinExistence type="predicted"/>
<accession>A0A0K8MKC0</accession>
<dbReference type="STRING" id="157463.GCA_001047075_01229"/>
<dbReference type="PANTHER" id="PTHR43482">
    <property type="entry name" value="PROTEIN AST1-RELATED"/>
    <property type="match status" value="1"/>
</dbReference>
<keyword evidence="3" id="KW-1185">Reference proteome</keyword>
<dbReference type="GO" id="GO:0016491">
    <property type="term" value="F:oxidoreductase activity"/>
    <property type="evidence" value="ECO:0007669"/>
    <property type="project" value="InterPro"/>
</dbReference>
<dbReference type="SMART" id="SM00829">
    <property type="entry name" value="PKS_ER"/>
    <property type="match status" value="1"/>
</dbReference>
<dbReference type="InterPro" id="IPR052585">
    <property type="entry name" value="Lipid_raft_assoc_Zn_ADH"/>
</dbReference>
<gene>
    <name evidence="2" type="ORF">FFIC_283570</name>
</gene>
<organism evidence="2 3">
    <name type="scientific">Fructobacillus ficulneus</name>
    <dbReference type="NCBI Taxonomy" id="157463"/>
    <lineage>
        <taxon>Bacteria</taxon>
        <taxon>Bacillati</taxon>
        <taxon>Bacillota</taxon>
        <taxon>Bacilli</taxon>
        <taxon>Lactobacillales</taxon>
        <taxon>Lactobacillaceae</taxon>
        <taxon>Fructobacillus</taxon>
    </lineage>
</organism>
<dbReference type="OrthoDB" id="403896at2"/>
<dbReference type="EMBL" id="DF968005">
    <property type="protein sequence ID" value="GAP00340.1"/>
    <property type="molecule type" value="Genomic_DNA"/>
</dbReference>
<dbReference type="PANTHER" id="PTHR43482:SF1">
    <property type="entry name" value="PROTEIN AST1-RELATED"/>
    <property type="match status" value="1"/>
</dbReference>
<name>A0A0K8MKC0_9LACO</name>
<reference evidence="2 3" key="1">
    <citation type="journal article" date="2015" name="BMC Genomics">
        <title>Comparative genomics of Fructobacillus spp. and Leuconostoc spp. reveals niche-specific evolution of Fructobacillus spp.</title>
        <authorList>
            <person name="Endo A."/>
            <person name="Tanizawa Y."/>
            <person name="Tanaka N."/>
            <person name="Maeno S."/>
            <person name="Kumar H."/>
            <person name="Shiwa Y."/>
            <person name="Okada S."/>
            <person name="Yoshikawa H."/>
            <person name="Dicks L."/>
            <person name="Nakagawa J."/>
            <person name="Arita M."/>
        </authorList>
    </citation>
    <scope>NUCLEOTIDE SEQUENCE [LARGE SCALE GENOMIC DNA]</scope>
    <source>
        <strain evidence="2 3">JCM 12225</strain>
    </source>
</reference>
<sequence>MKAAQLDRYSKDFTLNVREVPVPAINDDEVLVKVKEAAVNPLEKLIGTGSVKLIQDYDLPATMGNEFSGVVDQVGSNVYDFQVGDSIYARMPLNKIGAFAEYVAIKADEISLLPTNLDFKTGAATALTALTAYQGLLEDLQVEAGKTLFIAGGSGSFGQLAIPLAKSMGLKVIVSGSSQFADQAQAMGVDQYLPYQTENYWEKLQNIDYVIDTLGPAEFDHELAVLKPGGRLLSLKTGPNKKFAVDHNFSFAKRMLFTLAGAKYDKKAQKKGVSYHFIFVRSSGDQLRQISRIIEEKNIVPSVDPNTFTIEEVNQALDLVFNGHPNGKVLISF</sequence>